<evidence type="ECO:0000313" key="2">
    <source>
        <dbReference type="EMBL" id="SUF57511.1"/>
    </source>
</evidence>
<keyword evidence="1" id="KW-0812">Transmembrane</keyword>
<gene>
    <name evidence="2" type="ORF">NCTC10252_02780</name>
</gene>
<name>A0A379QMG7_SALER</name>
<sequence length="551" mass="58887">MSVLDTFLILFESDASDVKKGTDEANKSAETLDKTLDKIGASTDGLTESMSEFSKVALGSLAAFLSLGGAIGGTIEKAEEIDALSRAAQSLSMPIEDIDAWGKAAERAGGEAEGMRDSLTDLAEKMGEASSDAASGAAKSFQELGISLKNSDGSTKNASQGMLDLADSVSKLSREQAIFRIKELGVTDNRTVDLILKGRAAIEDMIKTQKEFGVVTKQDAEVSGKFKAELDGTKAMFDSLATKAAVSIMPFLTDFLKLVEKTVNFLNQHKDAVKTFFIAAGTAITAYYTPAMLKAAKATLLATWPILAIAAAVAAFALILDDFNNYLDGNASIIGELSQEYPILAEALKGVGAAFKIIWELCEIVAKLIWDCFTNPDQAIDNMTKSLSELWDWFVKFFGIDKLTQQFVAGFESMKQQVIGIWDSVVSYITGAWNKVTSILPDSVKTMLGIDATVNAPAGDEGASTQQGVRQLQQQAQSELAYASASPIASQTTNSLATSSRQVNKSMQFSIDKIEVNTQATDADGVAQGIGSGLQDHFNQTITEFDDGVDR</sequence>
<reference evidence="2 3" key="1">
    <citation type="submission" date="2018-06" db="EMBL/GenBank/DDBJ databases">
        <authorList>
            <consortium name="Pathogen Informatics"/>
            <person name="Doyle S."/>
        </authorList>
    </citation>
    <scope>NUCLEOTIDE SEQUENCE [LARGE SCALE GENOMIC DNA]</scope>
    <source>
        <strain evidence="2 3">NCTC10252</strain>
    </source>
</reference>
<dbReference type="EMBL" id="UGWP01000004">
    <property type="protein sequence ID" value="SUF57511.1"/>
    <property type="molecule type" value="Genomic_DNA"/>
</dbReference>
<keyword evidence="1" id="KW-1133">Transmembrane helix</keyword>
<keyword evidence="1" id="KW-0472">Membrane</keyword>
<dbReference type="AlphaFoldDB" id="A0A379QMG7"/>
<protein>
    <submittedName>
        <fullName evidence="2">Phage-related protein</fullName>
    </submittedName>
</protein>
<accession>A0A379QMG7</accession>
<evidence type="ECO:0000256" key="1">
    <source>
        <dbReference type="SAM" id="Phobius"/>
    </source>
</evidence>
<proteinExistence type="predicted"/>
<feature type="transmembrane region" description="Helical" evidence="1">
    <location>
        <begin position="301"/>
        <end position="320"/>
    </location>
</feature>
<dbReference type="Proteomes" id="UP000254597">
    <property type="component" value="Unassembled WGS sequence"/>
</dbReference>
<evidence type="ECO:0000313" key="3">
    <source>
        <dbReference type="Proteomes" id="UP000254597"/>
    </source>
</evidence>
<organism evidence="2 3">
    <name type="scientific">Salmonella enterica</name>
    <name type="common">Salmonella choleraesuis</name>
    <dbReference type="NCBI Taxonomy" id="28901"/>
    <lineage>
        <taxon>Bacteria</taxon>
        <taxon>Pseudomonadati</taxon>
        <taxon>Pseudomonadota</taxon>
        <taxon>Gammaproteobacteria</taxon>
        <taxon>Enterobacterales</taxon>
        <taxon>Enterobacteriaceae</taxon>
        <taxon>Salmonella</taxon>
    </lineage>
</organism>